<feature type="chain" id="PRO_5045492157" description="DUF4382 domain-containing protein" evidence="1">
    <location>
        <begin position="21"/>
        <end position="214"/>
    </location>
</feature>
<keyword evidence="1" id="KW-0732">Signal</keyword>
<dbReference type="RefSeq" id="WP_420069611.1">
    <property type="nucleotide sequence ID" value="NZ_JBCHKQ010000002.1"/>
</dbReference>
<dbReference type="PROSITE" id="PS51257">
    <property type="entry name" value="PROKAR_LIPOPROTEIN"/>
    <property type="match status" value="1"/>
</dbReference>
<sequence>MKNRLIKTAIILLLFATAFSSCELFTNQTVTIAIKLVNMPPGVIPTAPAYSVKEDSNITVTEYSVRIYKIEVRDSYGTETLWENSSGTRANIADGDLILTDENGDLYSLYSGTYDEVLVTMDKDIYIDAVYEPYSDTTYTSVAVSTSDPATITLSVANSGLAAPLTVNKDAGEKQINIYFNIYNTMSWNSITDSIDVTKPTMIADTMDLPETQN</sequence>
<accession>A0ABU9UBX5</accession>
<evidence type="ECO:0000256" key="1">
    <source>
        <dbReference type="SAM" id="SignalP"/>
    </source>
</evidence>
<proteinExistence type="predicted"/>
<comment type="caution">
    <text evidence="2">The sequence shown here is derived from an EMBL/GenBank/DDBJ whole genome shotgun (WGS) entry which is preliminary data.</text>
</comment>
<dbReference type="Proteomes" id="UP001466331">
    <property type="component" value="Unassembled WGS sequence"/>
</dbReference>
<name>A0ABU9UBX5_9SPIR</name>
<feature type="signal peptide" evidence="1">
    <location>
        <begin position="1"/>
        <end position="20"/>
    </location>
</feature>
<keyword evidence="3" id="KW-1185">Reference proteome</keyword>
<evidence type="ECO:0008006" key="4">
    <source>
        <dbReference type="Google" id="ProtNLM"/>
    </source>
</evidence>
<protein>
    <recommendedName>
        <fullName evidence="4">DUF4382 domain-containing protein</fullName>
    </recommendedName>
</protein>
<gene>
    <name evidence="2" type="ORF">WKV44_06385</name>
</gene>
<reference evidence="2 3" key="1">
    <citation type="submission" date="2024-03" db="EMBL/GenBank/DDBJ databases">
        <title>Ignisphaera cupida sp. nov., a hyperthermophilic hydrolytic archaeon from a hot spring of Kamchatka, and proposal of Ignisphaeraceae fam. nov.</title>
        <authorList>
            <person name="Podosokorskaya O.A."/>
            <person name="Elcheninov A.G."/>
            <person name="Maltseva A.I."/>
            <person name="Zayulina K.S."/>
            <person name="Novikov A."/>
            <person name="Merkel A.Y."/>
        </authorList>
    </citation>
    <scope>NUCLEOTIDE SEQUENCE [LARGE SCALE GENOMIC DNA]</scope>
    <source>
        <strain evidence="2 3">38H-sp</strain>
    </source>
</reference>
<evidence type="ECO:0000313" key="3">
    <source>
        <dbReference type="Proteomes" id="UP001466331"/>
    </source>
</evidence>
<dbReference type="EMBL" id="JBCHKQ010000002">
    <property type="protein sequence ID" value="MEM5948165.1"/>
    <property type="molecule type" value="Genomic_DNA"/>
</dbReference>
<evidence type="ECO:0000313" key="2">
    <source>
        <dbReference type="EMBL" id="MEM5948165.1"/>
    </source>
</evidence>
<organism evidence="2 3">
    <name type="scientific">Rarispira pelagica</name>
    <dbReference type="NCBI Taxonomy" id="3141764"/>
    <lineage>
        <taxon>Bacteria</taxon>
        <taxon>Pseudomonadati</taxon>
        <taxon>Spirochaetota</taxon>
        <taxon>Spirochaetia</taxon>
        <taxon>Winmispirales</taxon>
        <taxon>Winmispiraceae</taxon>
        <taxon>Rarispira</taxon>
    </lineage>
</organism>